<name>A0ABT0KT18_9GAMM</name>
<organism evidence="2 3">
    <name type="scientific">Shewanella electrodiphila</name>
    <dbReference type="NCBI Taxonomy" id="934143"/>
    <lineage>
        <taxon>Bacteria</taxon>
        <taxon>Pseudomonadati</taxon>
        <taxon>Pseudomonadota</taxon>
        <taxon>Gammaproteobacteria</taxon>
        <taxon>Alteromonadales</taxon>
        <taxon>Shewanellaceae</taxon>
        <taxon>Shewanella</taxon>
    </lineage>
</organism>
<dbReference type="EMBL" id="JAKIKU010000009">
    <property type="protein sequence ID" value="MCL1046809.1"/>
    <property type="molecule type" value="Genomic_DNA"/>
</dbReference>
<keyword evidence="1" id="KW-0732">Signal</keyword>
<protein>
    <submittedName>
        <fullName evidence="2">DUF1501 domain-containing protein</fullName>
    </submittedName>
</protein>
<evidence type="ECO:0000313" key="3">
    <source>
        <dbReference type="Proteomes" id="UP001202134"/>
    </source>
</evidence>
<dbReference type="Proteomes" id="UP001202134">
    <property type="component" value="Unassembled WGS sequence"/>
</dbReference>
<dbReference type="PANTHER" id="PTHR43737:SF1">
    <property type="entry name" value="DUF1501 DOMAIN-CONTAINING PROTEIN"/>
    <property type="match status" value="1"/>
</dbReference>
<dbReference type="Pfam" id="PF07394">
    <property type="entry name" value="DUF1501"/>
    <property type="match status" value="1"/>
</dbReference>
<gene>
    <name evidence="2" type="ORF">L2737_15980</name>
</gene>
<dbReference type="SUPFAM" id="SSF53649">
    <property type="entry name" value="Alkaline phosphatase-like"/>
    <property type="match status" value="1"/>
</dbReference>
<keyword evidence="3" id="KW-1185">Reference proteome</keyword>
<proteinExistence type="predicted"/>
<feature type="signal peptide" evidence="1">
    <location>
        <begin position="1"/>
        <end position="27"/>
    </location>
</feature>
<feature type="chain" id="PRO_5047059082" evidence="1">
    <location>
        <begin position="28"/>
        <end position="393"/>
    </location>
</feature>
<dbReference type="InterPro" id="IPR017850">
    <property type="entry name" value="Alkaline_phosphatase_core_sf"/>
</dbReference>
<dbReference type="RefSeq" id="WP_102527257.1">
    <property type="nucleotide sequence ID" value="NZ_JAKIKU010000009.1"/>
</dbReference>
<comment type="caution">
    <text evidence="2">The sequence shown here is derived from an EMBL/GenBank/DDBJ whole genome shotgun (WGS) entry which is preliminary data.</text>
</comment>
<dbReference type="PANTHER" id="PTHR43737">
    <property type="entry name" value="BLL7424 PROTEIN"/>
    <property type="match status" value="1"/>
</dbReference>
<evidence type="ECO:0000313" key="2">
    <source>
        <dbReference type="EMBL" id="MCL1046809.1"/>
    </source>
</evidence>
<sequence length="393" mass="42986">MERREFIKGLGASLVMLSSGVSTSALATDIKTNKKNLVWVMLRGALDPLHTVVPIKDDNLLTLRPTLAKSVMKSALALDNQFGLNPALTHLHKWYLDKQLLPIVAVSSGYESRSHFDGQDYLESGGNLNNLDSGWLARSLSGLSNSAISTSKYSKQTSSAIAIANSTPISLRGSNAVNTWYPANIKAADDDIYRQLNNLYQDDKSLLQNLTDGLALQDTAMIDDSKKTSRKFIELAKACGNFLVKSDDIDCAMLEMGGFDTHNNQHKRLLKQLTELDSGLAALKSSLGSQWDDTVVIVATEFGRTVKENGTQGTDHGTGSAMFIAGGQVKGGKVLGDWPGLQTEQLFKQRDLQPTTNSFSWIASILKQHWQLSDDAIAKVLPLHKPYSNQIMM</sequence>
<reference evidence="2 3" key="1">
    <citation type="submission" date="2022-01" db="EMBL/GenBank/DDBJ databases">
        <title>Whole genome-based taxonomy of the Shewanellaceae.</title>
        <authorList>
            <person name="Martin-Rodriguez A.J."/>
        </authorList>
    </citation>
    <scope>NUCLEOTIDE SEQUENCE [LARGE SCALE GENOMIC DNA]</scope>
    <source>
        <strain evidence="2 3">DSM 24955</strain>
    </source>
</reference>
<dbReference type="InterPro" id="IPR010869">
    <property type="entry name" value="DUF1501"/>
</dbReference>
<evidence type="ECO:0000256" key="1">
    <source>
        <dbReference type="SAM" id="SignalP"/>
    </source>
</evidence>
<accession>A0ABT0KT18</accession>